<organism evidence="2 3">
    <name type="scientific">Streptomyces sviceus (strain ATCC 29083 / DSM 924 / JCM 4929 / NBRC 13980 / NCIMB 11184 / NRRL 5439 / UC 5370)</name>
    <dbReference type="NCBI Taxonomy" id="463191"/>
    <lineage>
        <taxon>Bacteria</taxon>
        <taxon>Bacillati</taxon>
        <taxon>Actinomycetota</taxon>
        <taxon>Actinomycetes</taxon>
        <taxon>Kitasatosporales</taxon>
        <taxon>Streptomycetaceae</taxon>
        <taxon>Streptomyces</taxon>
    </lineage>
</organism>
<feature type="compositionally biased region" description="Low complexity" evidence="1">
    <location>
        <begin position="48"/>
        <end position="59"/>
    </location>
</feature>
<evidence type="ECO:0000313" key="2">
    <source>
        <dbReference type="EMBL" id="EFH29106.1"/>
    </source>
</evidence>
<evidence type="ECO:0000313" key="3">
    <source>
        <dbReference type="Proteomes" id="UP000002785"/>
    </source>
</evidence>
<proteinExistence type="predicted"/>
<evidence type="ECO:0008006" key="4">
    <source>
        <dbReference type="Google" id="ProtNLM"/>
    </source>
</evidence>
<name>D6XCU9_STRX2</name>
<reference evidence="2" key="1">
    <citation type="submission" date="2009-10" db="EMBL/GenBank/DDBJ databases">
        <title>The genome sequence of Streptomyces sviceus strain ATCC 29083.</title>
        <authorList>
            <consortium name="The Broad Institute Genome Sequencing Platform"/>
            <consortium name="Broad Institute Microbial Sequencing Center"/>
            <person name="Fischbach M."/>
            <person name="Godfrey P."/>
            <person name="Ward D."/>
            <person name="Young S."/>
            <person name="Zeng Q."/>
            <person name="Koehrsen M."/>
            <person name="Alvarado L."/>
            <person name="Berlin A.M."/>
            <person name="Bochicchio J."/>
            <person name="Borenstein D."/>
            <person name="Chapman S.B."/>
            <person name="Chen Z."/>
            <person name="Engels R."/>
            <person name="Freedman E."/>
            <person name="Gellesch M."/>
            <person name="Goldberg J."/>
            <person name="Griggs A."/>
            <person name="Gujja S."/>
            <person name="Heilman E.R."/>
            <person name="Heiman D.I."/>
            <person name="Hepburn T.A."/>
            <person name="Howarth C."/>
            <person name="Jen D."/>
            <person name="Larson L."/>
            <person name="Lewis B."/>
            <person name="Mehta T."/>
            <person name="Park D."/>
            <person name="Pearson M."/>
            <person name="Richards J."/>
            <person name="Roberts A."/>
            <person name="Saif S."/>
            <person name="Shea T.D."/>
            <person name="Shenoy N."/>
            <person name="Sisk P."/>
            <person name="Stolte C."/>
            <person name="Sykes S.N."/>
            <person name="Thomson T."/>
            <person name="Walk T."/>
            <person name="White J."/>
            <person name="Yandava C."/>
            <person name="Straight P."/>
            <person name="Clardy J."/>
            <person name="Hung D."/>
            <person name="Kolter R."/>
            <person name="Mekalanos J."/>
            <person name="Walker S."/>
            <person name="Walsh C.T."/>
            <person name="Wieland-Brown L.C."/>
            <person name="Haas B."/>
            <person name="Nusbaum C."/>
            <person name="Birren B."/>
        </authorList>
    </citation>
    <scope>NUCLEOTIDE SEQUENCE [LARGE SCALE GENOMIC DNA]</scope>
    <source>
        <strain evidence="2">ATCC 29083</strain>
    </source>
</reference>
<accession>D6XCU9</accession>
<sequence length="78" mass="8442">MLREAKFAIRSALVPPSSPNQSFFTWVESTYAWNNSSRDVCGAAAPHADSGTATRATTADGRERPRACSHHALPLSRV</sequence>
<gene>
    <name evidence="2" type="ORF">SSEG_11370</name>
</gene>
<dbReference type="HOGENOM" id="CLU_2620667_0_0_11"/>
<dbReference type="AlphaFoldDB" id="D6XCU9"/>
<dbReference type="Proteomes" id="UP000002785">
    <property type="component" value="Chromosome"/>
</dbReference>
<evidence type="ECO:0000256" key="1">
    <source>
        <dbReference type="SAM" id="MobiDB-lite"/>
    </source>
</evidence>
<dbReference type="EMBL" id="CM000951">
    <property type="protein sequence ID" value="EFH29106.1"/>
    <property type="molecule type" value="Genomic_DNA"/>
</dbReference>
<feature type="region of interest" description="Disordered" evidence="1">
    <location>
        <begin position="44"/>
        <end position="78"/>
    </location>
</feature>
<keyword evidence="3" id="KW-1185">Reference proteome</keyword>
<protein>
    <recommendedName>
        <fullName evidence="4">Transposase</fullName>
    </recommendedName>
</protein>